<dbReference type="GO" id="GO:0003688">
    <property type="term" value="F:DNA replication origin binding"/>
    <property type="evidence" value="ECO:0007669"/>
    <property type="project" value="TreeGrafter"/>
</dbReference>
<organism evidence="2 3">
    <name type="scientific">Strongyloides papillosus</name>
    <name type="common">Intestinal threadworm</name>
    <dbReference type="NCBI Taxonomy" id="174720"/>
    <lineage>
        <taxon>Eukaryota</taxon>
        <taxon>Metazoa</taxon>
        <taxon>Ecdysozoa</taxon>
        <taxon>Nematoda</taxon>
        <taxon>Chromadorea</taxon>
        <taxon>Rhabditida</taxon>
        <taxon>Tylenchina</taxon>
        <taxon>Panagrolaimomorpha</taxon>
        <taxon>Strongyloidoidea</taxon>
        <taxon>Strongyloididae</taxon>
        <taxon>Strongyloides</taxon>
    </lineage>
</organism>
<protein>
    <submittedName>
        <fullName evidence="3">Origin recognition complex subunit 5</fullName>
    </submittedName>
</protein>
<dbReference type="AlphaFoldDB" id="A0A0N5BTL3"/>
<evidence type="ECO:0000313" key="2">
    <source>
        <dbReference type="Proteomes" id="UP000046392"/>
    </source>
</evidence>
<keyword evidence="2" id="KW-1185">Reference proteome</keyword>
<name>A0A0N5BTL3_STREA</name>
<dbReference type="InterPro" id="IPR020796">
    <property type="entry name" value="ORC5"/>
</dbReference>
<dbReference type="Pfam" id="PF14630">
    <property type="entry name" value="ORC5_C"/>
    <property type="match status" value="1"/>
</dbReference>
<reference evidence="3" key="1">
    <citation type="submission" date="2017-02" db="UniProtKB">
        <authorList>
            <consortium name="WormBaseParasite"/>
        </authorList>
    </citation>
    <scope>IDENTIFICATION</scope>
</reference>
<accession>A0A0N5BTL3</accession>
<dbReference type="WBParaSite" id="SPAL_0000919500.1">
    <property type="protein sequence ID" value="SPAL_0000919500.1"/>
    <property type="gene ID" value="SPAL_0000919500"/>
</dbReference>
<dbReference type="PANTHER" id="PTHR12705">
    <property type="entry name" value="ORIGIN RECOGNITION COMPLEX SUBUNIT 5"/>
    <property type="match status" value="1"/>
</dbReference>
<proteinExistence type="predicted"/>
<dbReference type="PANTHER" id="PTHR12705:SF0">
    <property type="entry name" value="ORIGIN RECOGNITION COMPLEX SUBUNIT 5"/>
    <property type="match status" value="1"/>
</dbReference>
<dbReference type="GO" id="GO:0005664">
    <property type="term" value="C:nuclear origin of replication recognition complex"/>
    <property type="evidence" value="ECO:0007669"/>
    <property type="project" value="TreeGrafter"/>
</dbReference>
<evidence type="ECO:0000313" key="3">
    <source>
        <dbReference type="WBParaSite" id="SPAL_0000919500.1"/>
    </source>
</evidence>
<sequence>MGRRNGRSRIISKDHEDVASFLLQTSQVLNHLHISGAVSPKEEDILEYIMDFNGHSEDFFDDTQYVVKDINLIMVDGSVQFLFETMFSKEIEGGKLKNISDFIDFVNSKKFVTDHTGKIIVILLRNAEYLTEFSSSFLKTFFDTPFHTRILFKFITVSKFPWHNISTRLGFNSFAMEIGLTPLDRAEMAQNLFNTLEEDHGKHFKKDELEKFVELFLGVTYTYCADYNNLLFLSRKCLDKIIDDNIQISGKSAKNLAEVNQLMSDILSYYYMGKRGNKKTKKTIYLPTIAKYAIVASYCASFNPPSSDKRFFVKQHIKQRKTMHEVKRDPKNSLHELGPKNFPLDRFKMIFSYLLSKQNAINPLYVGTLDVLGNLCNMGMLGRSMKQTNFEFPKYRSMLSKEFVEEIADSIDITLNDYLYDFASL</sequence>
<dbReference type="InterPro" id="IPR047088">
    <property type="entry name" value="ORC5_C"/>
</dbReference>
<feature type="domain" description="Origin recognition complex subunit 5 C-terminal" evidence="1">
    <location>
        <begin position="286"/>
        <end position="419"/>
    </location>
</feature>
<dbReference type="STRING" id="174720.A0A0N5BTL3"/>
<dbReference type="Proteomes" id="UP000046392">
    <property type="component" value="Unplaced"/>
</dbReference>
<evidence type="ECO:0000259" key="1">
    <source>
        <dbReference type="Pfam" id="PF14630"/>
    </source>
</evidence>
<dbReference type="GO" id="GO:0006270">
    <property type="term" value="P:DNA replication initiation"/>
    <property type="evidence" value="ECO:0007669"/>
    <property type="project" value="TreeGrafter"/>
</dbReference>